<evidence type="ECO:0000256" key="2">
    <source>
        <dbReference type="ARBA" id="ARBA00022777"/>
    </source>
</evidence>
<dbReference type="InterPro" id="IPR000403">
    <property type="entry name" value="PI3/4_kinase_cat_dom"/>
</dbReference>
<feature type="signal peptide" evidence="4">
    <location>
        <begin position="1"/>
        <end position="16"/>
    </location>
</feature>
<dbReference type="InterPro" id="IPR011009">
    <property type="entry name" value="Kinase-like_dom_sf"/>
</dbReference>
<accession>A0ABD3NQN1</accession>
<feature type="compositionally biased region" description="Low complexity" evidence="3">
    <location>
        <begin position="265"/>
        <end position="280"/>
    </location>
</feature>
<evidence type="ECO:0000256" key="4">
    <source>
        <dbReference type="SAM" id="SignalP"/>
    </source>
</evidence>
<feature type="compositionally biased region" description="Polar residues" evidence="3">
    <location>
        <begin position="923"/>
        <end position="933"/>
    </location>
</feature>
<dbReference type="SUPFAM" id="SSF56112">
    <property type="entry name" value="Protein kinase-like (PK-like)"/>
    <property type="match status" value="1"/>
</dbReference>
<feature type="compositionally biased region" description="Low complexity" evidence="3">
    <location>
        <begin position="215"/>
        <end position="226"/>
    </location>
</feature>
<dbReference type="Gene3D" id="3.30.1010.10">
    <property type="entry name" value="Phosphatidylinositol 3-kinase Catalytic Subunit, Chain A, domain 4"/>
    <property type="match status" value="1"/>
</dbReference>
<feature type="compositionally biased region" description="Basic and acidic residues" evidence="3">
    <location>
        <begin position="19"/>
        <end position="31"/>
    </location>
</feature>
<feature type="compositionally biased region" description="Polar residues" evidence="3">
    <location>
        <begin position="841"/>
        <end position="855"/>
    </location>
</feature>
<feature type="compositionally biased region" description="Low complexity" evidence="3">
    <location>
        <begin position="288"/>
        <end position="312"/>
    </location>
</feature>
<feature type="region of interest" description="Disordered" evidence="3">
    <location>
        <begin position="788"/>
        <end position="812"/>
    </location>
</feature>
<keyword evidence="4" id="KW-0732">Signal</keyword>
<dbReference type="PROSITE" id="PS50290">
    <property type="entry name" value="PI3_4_KINASE_3"/>
    <property type="match status" value="1"/>
</dbReference>
<dbReference type="PANTHER" id="PTHR10048">
    <property type="entry name" value="PHOSPHATIDYLINOSITOL KINASE"/>
    <property type="match status" value="1"/>
</dbReference>
<dbReference type="Gene3D" id="1.10.1070.11">
    <property type="entry name" value="Phosphatidylinositol 3-/4-kinase, catalytic domain"/>
    <property type="match status" value="1"/>
</dbReference>
<dbReference type="InterPro" id="IPR036034">
    <property type="entry name" value="PDZ_sf"/>
</dbReference>
<feature type="compositionally biased region" description="Polar residues" evidence="3">
    <location>
        <begin position="32"/>
        <end position="42"/>
    </location>
</feature>
<dbReference type="InterPro" id="IPR015433">
    <property type="entry name" value="PI3/4_kinase"/>
</dbReference>
<feature type="region of interest" description="Disordered" evidence="3">
    <location>
        <begin position="1345"/>
        <end position="1377"/>
    </location>
</feature>
<evidence type="ECO:0000259" key="5">
    <source>
        <dbReference type="PROSITE" id="PS50290"/>
    </source>
</evidence>
<sequence>MPIVLALILAAKAAHAHYKDNDNEESTHKQADSINNNNNNVERPSIQPKMEKRGAYLLNVKNGRISLPPETIRDNSNVNGSLHDIKGALSSQEMTSTLMGHPVDLDDTIPDSEVDTSFETVISTSQHLNEATTLIDAEATDGGEVTTFRNDVRNEWIDAMFGVDFFPATTANGGSTSDGGSEDKDGWRDVRIRQGVGAAGVGSWVCYGALLDHNSSNSGDNYNSSDNNDRRGSNEKSNSRSNETETPRRNSLASLLKTKSTPLPVSRSTSNLSSVSFLNTDQSDPDFNPNNNNGTSNNNGSSNNTSSKNNGGRQKIGATITRIPLGLYVKSISINSEGYAAGISPGSILLDVNGIGLLGEGSHRALERVWGYAGIFDDTTTASTKDGGTSMKANHPIQLRFYKHNTIYSVLLLGSNPLKDIEWAPCGNFGLVQRVTHNGLASQSGLRRGCLILGVNGVGCRMLDHAGVAVELTARYNEGKPVVLTCGYTPASSRSGYCENERVEKKGNGSGGGNVEVRLRTVEYGAVLSETFFACTAPSMALVDDADVLAGAAGGGIAAKNSFKRNKNSVASELAAYVASGGVLSSDFADLLGIQHDESPSPQQQQRRRVAGNFGPCPTIDSELLDAWDPCTSITRSMSYQAAGCCETSYVDNGGPFRISWGNDSHHRKEAPHSISDCVRVISGIAQHPSPGVAERVFDGHLMQLLGVATRALVEMEEDGDKLSEKLLDILVDVALNDIDLCQRLFFLLRCFIGVMDGQVSDESAKSLKLLRYAQRRLSGIMFDRSESRDANPHCSKGYPMSRETSSTSSLDRKVTQLDIALSESSLETNKVITPDAPANRHTTFPSQEANNGTALSLRLDNSDSGDGLSSDNLSCQTPASTITVNSNDTKKKNKVKSSSKIRQLLKGGKSRSSVKKSSDSSQLPPTTRTLKHGSTFSFTNVFHKHSSSLHTIGDNASPSSSPQAPTSMTMSQKFENLIWILRRIDTTCCEIEKKLVKSFPQKMADLALRPWTASKESALASITQNFQAELRRMNSESDSHFPILNPVHSSEQLTSVDPDECYILPSAHFPMLLCFNTCTTPASPRSSRLISSEKGRFNTLCRTKVELLGLRSTVHQLSGSGEAYIVHGAVGGVVQESGASERYSNSSQREGFSHRWTKGNILAFESSSNSHPKTLSLKISTSRTLDTRDDINTIDDDMGCAFVDLNPLWKHINHSSTQSSIASSAQVFLFDESEESQLFDQHGRIAGNPTDKEERVEIQCKISVEVVLPDMHPQKCLLLYKHGDDLRQELLAIQFIEMCNDMLKASGLDLKLKTFRCLPVGAKKGFIEWVSGTVPLSQLCQSSSCSGSNVGSRQSSLSRDSLDDSRHSLHDPTGAAYPINTQSQGRRWCKYQAIRGLGHENPIQDYLRSLAFDENAPYYIQKDVMDTYVKSCAGYCVITYLLGVGDRHLDNILLHQNGHLIHCDFSYILGHDPKTYLPMRITDEMVQGFGGQESDNYSKFLSFIGAAFLTLRRHQNLNCLLSSIRNMVYSNMRDLSLAQPPTEAIVAMRERFQVNLNEDDALTYIEHVVEKSITSKMWRAVDVMHSLGKHF</sequence>
<feature type="domain" description="PI3K/PI4K catalytic" evidence="5">
    <location>
        <begin position="1251"/>
        <end position="1578"/>
    </location>
</feature>
<proteinExistence type="predicted"/>
<organism evidence="6 7">
    <name type="scientific">Cyclotella atomus</name>
    <dbReference type="NCBI Taxonomy" id="382360"/>
    <lineage>
        <taxon>Eukaryota</taxon>
        <taxon>Sar</taxon>
        <taxon>Stramenopiles</taxon>
        <taxon>Ochrophyta</taxon>
        <taxon>Bacillariophyta</taxon>
        <taxon>Coscinodiscophyceae</taxon>
        <taxon>Thalassiosirophycidae</taxon>
        <taxon>Stephanodiscales</taxon>
        <taxon>Stephanodiscaceae</taxon>
        <taxon>Cyclotella</taxon>
    </lineage>
</organism>
<comment type="caution">
    <text evidence="6">The sequence shown here is derived from an EMBL/GenBank/DDBJ whole genome shotgun (WGS) entry which is preliminary data.</text>
</comment>
<evidence type="ECO:0000256" key="1">
    <source>
        <dbReference type="ARBA" id="ARBA00022679"/>
    </source>
</evidence>
<dbReference type="SUPFAM" id="SSF50156">
    <property type="entry name" value="PDZ domain-like"/>
    <property type="match status" value="2"/>
</dbReference>
<feature type="compositionally biased region" description="Basic and acidic residues" evidence="3">
    <location>
        <begin position="1361"/>
        <end position="1371"/>
    </location>
</feature>
<name>A0ABD3NQN1_9STRA</name>
<keyword evidence="7" id="KW-1185">Reference proteome</keyword>
<dbReference type="Pfam" id="PF00454">
    <property type="entry name" value="PI3_PI4_kinase"/>
    <property type="match status" value="1"/>
</dbReference>
<protein>
    <recommendedName>
        <fullName evidence="5">PI3K/PI4K catalytic domain-containing protein</fullName>
    </recommendedName>
</protein>
<dbReference type="InterPro" id="IPR036940">
    <property type="entry name" value="PI3/4_kinase_cat_sf"/>
</dbReference>
<reference evidence="6 7" key="1">
    <citation type="submission" date="2024-10" db="EMBL/GenBank/DDBJ databases">
        <title>Updated reference genomes for cyclostephanoid diatoms.</title>
        <authorList>
            <person name="Roberts W.R."/>
            <person name="Alverson A.J."/>
        </authorList>
    </citation>
    <scope>NUCLEOTIDE SEQUENCE [LARGE SCALE GENOMIC DNA]</scope>
    <source>
        <strain evidence="6 7">AJA010-31</strain>
    </source>
</reference>
<dbReference type="PROSITE" id="PS00916">
    <property type="entry name" value="PI3_4_KINASE_2"/>
    <property type="match status" value="1"/>
</dbReference>
<dbReference type="SMART" id="SM00146">
    <property type="entry name" value="PI3Kc"/>
    <property type="match status" value="1"/>
</dbReference>
<keyword evidence="1" id="KW-0808">Transferase</keyword>
<feature type="compositionally biased region" description="Polar residues" evidence="3">
    <location>
        <begin position="249"/>
        <end position="263"/>
    </location>
</feature>
<feature type="chain" id="PRO_5044773703" description="PI3K/PI4K catalytic domain-containing protein" evidence="4">
    <location>
        <begin position="17"/>
        <end position="1592"/>
    </location>
</feature>
<evidence type="ECO:0000313" key="7">
    <source>
        <dbReference type="Proteomes" id="UP001530400"/>
    </source>
</evidence>
<feature type="compositionally biased region" description="Basic and acidic residues" evidence="3">
    <location>
        <begin position="227"/>
        <end position="248"/>
    </location>
</feature>
<dbReference type="PANTHER" id="PTHR10048:SF7">
    <property type="entry name" value="PHOSPHATIDYLINOSITOL 3-KINASE CATALYTIC SUBUNIT TYPE 3"/>
    <property type="match status" value="1"/>
</dbReference>
<feature type="compositionally biased region" description="Low complexity" evidence="3">
    <location>
        <begin position="856"/>
        <end position="875"/>
    </location>
</feature>
<dbReference type="GO" id="GO:0016301">
    <property type="term" value="F:kinase activity"/>
    <property type="evidence" value="ECO:0007669"/>
    <property type="project" value="UniProtKB-KW"/>
</dbReference>
<keyword evidence="2" id="KW-0418">Kinase</keyword>
<dbReference type="Proteomes" id="UP001530400">
    <property type="component" value="Unassembled WGS sequence"/>
</dbReference>
<evidence type="ECO:0000256" key="3">
    <source>
        <dbReference type="SAM" id="MobiDB-lite"/>
    </source>
</evidence>
<feature type="region of interest" description="Disordered" evidence="3">
    <location>
        <begin position="829"/>
        <end position="933"/>
    </location>
</feature>
<dbReference type="EMBL" id="JALLPJ020001075">
    <property type="protein sequence ID" value="KAL3776931.1"/>
    <property type="molecule type" value="Genomic_DNA"/>
</dbReference>
<feature type="region of interest" description="Disordered" evidence="3">
    <location>
        <begin position="19"/>
        <end position="47"/>
    </location>
</feature>
<feature type="region of interest" description="Disordered" evidence="3">
    <location>
        <begin position="215"/>
        <end position="314"/>
    </location>
</feature>
<dbReference type="InterPro" id="IPR018936">
    <property type="entry name" value="PI3/4_kinase_CS"/>
</dbReference>
<evidence type="ECO:0000313" key="6">
    <source>
        <dbReference type="EMBL" id="KAL3776931.1"/>
    </source>
</evidence>
<gene>
    <name evidence="6" type="ORF">ACHAWO_005570</name>
</gene>
<feature type="compositionally biased region" description="Low complexity" evidence="3">
    <location>
        <begin position="1345"/>
        <end position="1360"/>
    </location>
</feature>